<gene>
    <name evidence="16" type="ORF">IAB12_01685</name>
</gene>
<evidence type="ECO:0000256" key="1">
    <source>
        <dbReference type="ARBA" id="ARBA00001917"/>
    </source>
</evidence>
<evidence type="ECO:0000313" key="17">
    <source>
        <dbReference type="Proteomes" id="UP000823936"/>
    </source>
</evidence>
<dbReference type="Gene3D" id="3.20.20.70">
    <property type="entry name" value="Aldolase class I"/>
    <property type="match status" value="1"/>
</dbReference>
<evidence type="ECO:0000256" key="3">
    <source>
        <dbReference type="ARBA" id="ARBA00022555"/>
    </source>
</evidence>
<evidence type="ECO:0000256" key="7">
    <source>
        <dbReference type="ARBA" id="ARBA00022857"/>
    </source>
</evidence>
<evidence type="ECO:0000256" key="2">
    <source>
        <dbReference type="ARBA" id="ARBA00002790"/>
    </source>
</evidence>
<dbReference type="PANTHER" id="PTHR45846">
    <property type="entry name" value="TRNA-DIHYDROURIDINE(47) SYNTHASE [NAD(P)(+)]-LIKE"/>
    <property type="match status" value="1"/>
</dbReference>
<feature type="domain" description="DUS-like FMN-binding" evidence="15">
    <location>
        <begin position="7"/>
        <end position="302"/>
    </location>
</feature>
<dbReference type="Proteomes" id="UP000823936">
    <property type="component" value="Unassembled WGS sequence"/>
</dbReference>
<evidence type="ECO:0000259" key="15">
    <source>
        <dbReference type="Pfam" id="PF01207"/>
    </source>
</evidence>
<keyword evidence="9 12" id="KW-0560">Oxidoreductase</keyword>
<dbReference type="Gene3D" id="1.10.1200.80">
    <property type="entry name" value="Putative flavin oxidoreducatase, domain 2"/>
    <property type="match status" value="1"/>
</dbReference>
<dbReference type="GO" id="GO:0000049">
    <property type="term" value="F:tRNA binding"/>
    <property type="evidence" value="ECO:0007669"/>
    <property type="project" value="UniProtKB-KW"/>
</dbReference>
<dbReference type="InterPro" id="IPR024036">
    <property type="entry name" value="tRNA-dHydroUridine_Synthase_C"/>
</dbReference>
<keyword evidence="3" id="KW-0820">tRNA-binding</keyword>
<comment type="caution">
    <text evidence="16">The sequence shown here is derived from an EMBL/GenBank/DDBJ whole genome shotgun (WGS) entry which is preliminary data.</text>
</comment>
<reference evidence="16" key="1">
    <citation type="journal article" date="2021" name="PeerJ">
        <title>Extensive microbial diversity within the chicken gut microbiome revealed by metagenomics and culture.</title>
        <authorList>
            <person name="Gilroy R."/>
            <person name="Ravi A."/>
            <person name="Getino M."/>
            <person name="Pursley I."/>
            <person name="Horton D.L."/>
            <person name="Alikhan N.F."/>
            <person name="Baker D."/>
            <person name="Gharbi K."/>
            <person name="Hall N."/>
            <person name="Watson M."/>
            <person name="Adriaenssens E.M."/>
            <person name="Foster-Nyarko E."/>
            <person name="Jarju S."/>
            <person name="Secka A."/>
            <person name="Antonio M."/>
            <person name="Oren A."/>
            <person name="Chaudhuri R.R."/>
            <person name="La Ragione R."/>
            <person name="Hildebrand F."/>
            <person name="Pallen M.J."/>
        </authorList>
    </citation>
    <scope>NUCLEOTIDE SEQUENCE</scope>
    <source>
        <strain evidence="16">Gambia11-129</strain>
    </source>
</reference>
<dbReference type="GO" id="GO:0050660">
    <property type="term" value="F:flavin adenine dinucleotide binding"/>
    <property type="evidence" value="ECO:0007669"/>
    <property type="project" value="InterPro"/>
</dbReference>
<dbReference type="PROSITE" id="PS01136">
    <property type="entry name" value="UPF0034"/>
    <property type="match status" value="1"/>
</dbReference>
<evidence type="ECO:0000256" key="4">
    <source>
        <dbReference type="ARBA" id="ARBA00022630"/>
    </source>
</evidence>
<dbReference type="InterPro" id="IPR035587">
    <property type="entry name" value="DUS-like_FMN-bd"/>
</dbReference>
<feature type="binding site" evidence="14">
    <location>
        <position position="133"/>
    </location>
    <ligand>
        <name>FMN</name>
        <dbReference type="ChEBI" id="CHEBI:58210"/>
    </ligand>
</feature>
<evidence type="ECO:0000256" key="11">
    <source>
        <dbReference type="ARBA" id="ARBA00048802"/>
    </source>
</evidence>
<feature type="binding site" evidence="14">
    <location>
        <begin position="223"/>
        <end position="224"/>
    </location>
    <ligand>
        <name>FMN</name>
        <dbReference type="ChEBI" id="CHEBI:58210"/>
    </ligand>
</feature>
<comment type="catalytic activity">
    <reaction evidence="11">
        <text>a 5,6-dihydrouridine in tRNA + NAD(+) = a uridine in tRNA + NADH + H(+)</text>
        <dbReference type="Rhea" id="RHEA:54452"/>
        <dbReference type="Rhea" id="RHEA-COMP:13339"/>
        <dbReference type="Rhea" id="RHEA-COMP:13887"/>
        <dbReference type="ChEBI" id="CHEBI:15378"/>
        <dbReference type="ChEBI" id="CHEBI:57540"/>
        <dbReference type="ChEBI" id="CHEBI:57945"/>
        <dbReference type="ChEBI" id="CHEBI:65315"/>
        <dbReference type="ChEBI" id="CHEBI:74443"/>
    </reaction>
</comment>
<evidence type="ECO:0000256" key="12">
    <source>
        <dbReference type="PIRNR" id="PIRNR006621"/>
    </source>
</evidence>
<dbReference type="PANTHER" id="PTHR45846:SF1">
    <property type="entry name" value="TRNA-DIHYDROURIDINE(47) SYNTHASE [NAD(P)(+)]-LIKE"/>
    <property type="match status" value="1"/>
</dbReference>
<feature type="active site" description="Proton donor" evidence="13">
    <location>
        <position position="93"/>
    </location>
</feature>
<keyword evidence="7" id="KW-0521">NADP</keyword>
<dbReference type="Pfam" id="PF01207">
    <property type="entry name" value="Dus"/>
    <property type="match status" value="1"/>
</dbReference>
<dbReference type="PIRSF" id="PIRSF006621">
    <property type="entry name" value="Dus"/>
    <property type="match status" value="1"/>
</dbReference>
<dbReference type="InterPro" id="IPR013785">
    <property type="entry name" value="Aldolase_TIM"/>
</dbReference>
<comment type="catalytic activity">
    <reaction evidence="10">
        <text>a 5,6-dihydrouridine in tRNA + NADP(+) = a uridine in tRNA + NADPH + H(+)</text>
        <dbReference type="Rhea" id="RHEA:23624"/>
        <dbReference type="Rhea" id="RHEA-COMP:13339"/>
        <dbReference type="Rhea" id="RHEA-COMP:13887"/>
        <dbReference type="ChEBI" id="CHEBI:15378"/>
        <dbReference type="ChEBI" id="CHEBI:57783"/>
        <dbReference type="ChEBI" id="CHEBI:58349"/>
        <dbReference type="ChEBI" id="CHEBI:65315"/>
        <dbReference type="ChEBI" id="CHEBI:74443"/>
    </reaction>
</comment>
<keyword evidence="8" id="KW-0694">RNA-binding</keyword>
<dbReference type="GO" id="GO:0017150">
    <property type="term" value="F:tRNA dihydrouridine synthase activity"/>
    <property type="evidence" value="ECO:0007669"/>
    <property type="project" value="InterPro"/>
</dbReference>
<comment type="cofactor">
    <cofactor evidence="1 12 14">
        <name>FMN</name>
        <dbReference type="ChEBI" id="CHEBI:58210"/>
    </cofactor>
</comment>
<evidence type="ECO:0000256" key="6">
    <source>
        <dbReference type="ARBA" id="ARBA00022694"/>
    </source>
</evidence>
<dbReference type="CDD" id="cd02801">
    <property type="entry name" value="DUS_like_FMN"/>
    <property type="match status" value="1"/>
</dbReference>
<evidence type="ECO:0000313" key="16">
    <source>
        <dbReference type="EMBL" id="HIV98474.1"/>
    </source>
</evidence>
<evidence type="ECO:0000256" key="10">
    <source>
        <dbReference type="ARBA" id="ARBA00048205"/>
    </source>
</evidence>
<keyword evidence="5 12" id="KW-0288">FMN</keyword>
<protein>
    <recommendedName>
        <fullName evidence="12">tRNA-dihydrouridine synthase</fullName>
        <ecNumber evidence="12">1.3.1.-</ecNumber>
    </recommendedName>
</protein>
<evidence type="ECO:0000256" key="9">
    <source>
        <dbReference type="ARBA" id="ARBA00023002"/>
    </source>
</evidence>
<keyword evidence="14" id="KW-0547">Nucleotide-binding</keyword>
<evidence type="ECO:0000256" key="8">
    <source>
        <dbReference type="ARBA" id="ARBA00022884"/>
    </source>
</evidence>
<name>A0A9D1TMA2_9SPIO</name>
<dbReference type="AlphaFoldDB" id="A0A9D1TMA2"/>
<sequence length="315" mass="35385">MEKYLALAPLAGYTDKAFREIATAYGASFCVSEMVSAEALARGSRKTEALMEPFDGERNLVVQLFGPDSDPFIRALPTLRARNIKYIDINAGCPVSKVVKTGSGSNLMTDMSRAERIIKTLKDSLDGVHVSIKFRLGWDKDSMNYIEFAHMACESGAEMLTLHSRTRSQMYSGEADKTAFKRLRDEFPQNSSSPLLFASGDVFSAEDALYYISSLGADGVMFARGAIGNPFIIRETKELIEKGKYRRASIEEKVRTAIRHLHLAEKYYGENYAVKEMRKHLMAYIKGEHNAARVKAELCRKETILEYEKLLETLV</sequence>
<dbReference type="InterPro" id="IPR001269">
    <property type="entry name" value="DUS_fam"/>
</dbReference>
<organism evidence="16 17">
    <name type="scientific">Candidatus Ornithospirochaeta avicola</name>
    <dbReference type="NCBI Taxonomy" id="2840896"/>
    <lineage>
        <taxon>Bacteria</taxon>
        <taxon>Pseudomonadati</taxon>
        <taxon>Spirochaetota</taxon>
        <taxon>Spirochaetia</taxon>
        <taxon>Spirochaetales</taxon>
        <taxon>Spirochaetaceae</taxon>
        <taxon>Spirochaetaceae incertae sedis</taxon>
        <taxon>Candidatus Ornithospirochaeta</taxon>
    </lineage>
</organism>
<keyword evidence="4 12" id="KW-0285">Flavoprotein</keyword>
<accession>A0A9D1TMA2</accession>
<dbReference type="EMBL" id="DXHU01000006">
    <property type="protein sequence ID" value="HIV98474.1"/>
    <property type="molecule type" value="Genomic_DNA"/>
</dbReference>
<comment type="function">
    <text evidence="2 12">Catalyzes the synthesis of 5,6-dihydrouridine (D), a modified base found in the D-loop of most tRNAs, via the reduction of the C5-C6 double bond in target uridines.</text>
</comment>
<dbReference type="InterPro" id="IPR018517">
    <property type="entry name" value="tRNA_hU_synthase_CS"/>
</dbReference>
<evidence type="ECO:0000256" key="14">
    <source>
        <dbReference type="PIRSR" id="PIRSR006621-2"/>
    </source>
</evidence>
<keyword evidence="6 12" id="KW-0819">tRNA processing</keyword>
<comment type="similarity">
    <text evidence="12">Belongs to the dus family.</text>
</comment>
<dbReference type="SUPFAM" id="SSF51395">
    <property type="entry name" value="FMN-linked oxidoreductases"/>
    <property type="match status" value="1"/>
</dbReference>
<dbReference type="EC" id="1.3.1.-" evidence="12"/>
<evidence type="ECO:0000256" key="5">
    <source>
        <dbReference type="ARBA" id="ARBA00022643"/>
    </source>
</evidence>
<feature type="binding site" evidence="14">
    <location>
        <position position="63"/>
    </location>
    <ligand>
        <name>FMN</name>
        <dbReference type="ChEBI" id="CHEBI:58210"/>
    </ligand>
</feature>
<proteinExistence type="inferred from homology"/>
<reference evidence="16" key="2">
    <citation type="submission" date="2021-04" db="EMBL/GenBank/DDBJ databases">
        <authorList>
            <person name="Gilroy R."/>
        </authorList>
    </citation>
    <scope>NUCLEOTIDE SEQUENCE</scope>
    <source>
        <strain evidence="16">Gambia11-129</strain>
    </source>
</reference>
<evidence type="ECO:0000256" key="13">
    <source>
        <dbReference type="PIRSR" id="PIRSR006621-1"/>
    </source>
</evidence>
<feature type="binding site" evidence="14">
    <location>
        <position position="163"/>
    </location>
    <ligand>
        <name>FMN</name>
        <dbReference type="ChEBI" id="CHEBI:58210"/>
    </ligand>
</feature>